<dbReference type="PANTHER" id="PTHR38600">
    <property type="entry name" value="TRANSCRIPTIONAL REGULATORY PROTEIN"/>
    <property type="match status" value="1"/>
</dbReference>
<dbReference type="SMART" id="SM00418">
    <property type="entry name" value="HTH_ARSR"/>
    <property type="match status" value="1"/>
</dbReference>
<protein>
    <submittedName>
        <fullName evidence="3">Winged helix-turn-helix transcriptional regulator</fullName>
    </submittedName>
</protein>
<keyword evidence="4" id="KW-1185">Reference proteome</keyword>
<evidence type="ECO:0000256" key="1">
    <source>
        <dbReference type="SAM" id="MobiDB-lite"/>
    </source>
</evidence>
<dbReference type="InterPro" id="IPR036388">
    <property type="entry name" value="WH-like_DNA-bd_sf"/>
</dbReference>
<gene>
    <name evidence="3" type="ORF">KD146_08740</name>
</gene>
<reference evidence="3" key="1">
    <citation type="submission" date="2021-04" db="EMBL/GenBank/DDBJ databases">
        <title>Devosia litorisediminis sp. nov., isolated from a sand dune.</title>
        <authorList>
            <person name="Park S."/>
            <person name="Yoon J.-H."/>
        </authorList>
    </citation>
    <scope>NUCLEOTIDE SEQUENCE</scope>
    <source>
        <strain evidence="3">BSSL-BM10</strain>
    </source>
</reference>
<dbReference type="Gene3D" id="1.10.10.10">
    <property type="entry name" value="Winged helix-like DNA-binding domain superfamily/Winged helix DNA-binding domain"/>
    <property type="match status" value="1"/>
</dbReference>
<dbReference type="NCBIfam" id="NF033788">
    <property type="entry name" value="HTH_metalloreg"/>
    <property type="match status" value="1"/>
</dbReference>
<dbReference type="InterPro" id="IPR001845">
    <property type="entry name" value="HTH_ArsR_DNA-bd_dom"/>
</dbReference>
<dbReference type="AlphaFoldDB" id="A0A942E7B0"/>
<comment type="caution">
    <text evidence="3">The sequence shown here is derived from an EMBL/GenBank/DDBJ whole genome shotgun (WGS) entry which is preliminary data.</text>
</comment>
<sequence length="164" mass="17496">MPPIAILVALADPTRCRLIELLRDGPQPVHVLAAAFKISRPAISRHLRVLKQSGLISENKFGRENRYALHPKKLAPVQRWLGNLLPDTPAPTEALRVSKTAPAEVQPVQAIPAPVAAPEPVAVVSEPTPTPVAAKPPKAAKAIKPSKATTPVDTPAISQMGFDF</sequence>
<feature type="compositionally biased region" description="Low complexity" evidence="1">
    <location>
        <begin position="128"/>
        <end position="151"/>
    </location>
</feature>
<name>A0A942E7B0_9HYPH</name>
<evidence type="ECO:0000313" key="3">
    <source>
        <dbReference type="EMBL" id="MBS3848777.1"/>
    </source>
</evidence>
<dbReference type="GO" id="GO:0003700">
    <property type="term" value="F:DNA-binding transcription factor activity"/>
    <property type="evidence" value="ECO:0007669"/>
    <property type="project" value="InterPro"/>
</dbReference>
<proteinExistence type="predicted"/>
<evidence type="ECO:0000313" key="4">
    <source>
        <dbReference type="Proteomes" id="UP000678281"/>
    </source>
</evidence>
<dbReference type="EMBL" id="JAGXTP010000001">
    <property type="protein sequence ID" value="MBS3848777.1"/>
    <property type="molecule type" value="Genomic_DNA"/>
</dbReference>
<accession>A0A942E7B0</accession>
<feature type="region of interest" description="Disordered" evidence="1">
    <location>
        <begin position="128"/>
        <end position="154"/>
    </location>
</feature>
<dbReference type="Proteomes" id="UP000678281">
    <property type="component" value="Unassembled WGS sequence"/>
</dbReference>
<dbReference type="CDD" id="cd00090">
    <property type="entry name" value="HTH_ARSR"/>
    <property type="match status" value="1"/>
</dbReference>
<dbReference type="PANTHER" id="PTHR38600:SF1">
    <property type="entry name" value="TRANSCRIPTIONAL REGULATORY PROTEIN"/>
    <property type="match status" value="1"/>
</dbReference>
<dbReference type="RefSeq" id="WP_212658299.1">
    <property type="nucleotide sequence ID" value="NZ_JAGXTP010000001.1"/>
</dbReference>
<dbReference type="PROSITE" id="PS50987">
    <property type="entry name" value="HTH_ARSR_2"/>
    <property type="match status" value="1"/>
</dbReference>
<dbReference type="SUPFAM" id="SSF46785">
    <property type="entry name" value="Winged helix' DNA-binding domain"/>
    <property type="match status" value="1"/>
</dbReference>
<dbReference type="Pfam" id="PF01022">
    <property type="entry name" value="HTH_5"/>
    <property type="match status" value="1"/>
</dbReference>
<evidence type="ECO:0000259" key="2">
    <source>
        <dbReference type="PROSITE" id="PS50987"/>
    </source>
</evidence>
<organism evidence="3 4">
    <name type="scientific">Devosia litorisediminis</name>
    <dbReference type="NCBI Taxonomy" id="2829817"/>
    <lineage>
        <taxon>Bacteria</taxon>
        <taxon>Pseudomonadati</taxon>
        <taxon>Pseudomonadota</taxon>
        <taxon>Alphaproteobacteria</taxon>
        <taxon>Hyphomicrobiales</taxon>
        <taxon>Devosiaceae</taxon>
        <taxon>Devosia</taxon>
    </lineage>
</organism>
<dbReference type="InterPro" id="IPR011991">
    <property type="entry name" value="ArsR-like_HTH"/>
</dbReference>
<dbReference type="InterPro" id="IPR036390">
    <property type="entry name" value="WH_DNA-bd_sf"/>
</dbReference>
<dbReference type="PRINTS" id="PR00778">
    <property type="entry name" value="HTHARSR"/>
</dbReference>
<feature type="domain" description="HTH arsR-type" evidence="2">
    <location>
        <begin position="1"/>
        <end position="89"/>
    </location>
</feature>